<dbReference type="EMBL" id="BAAALF010000011">
    <property type="protein sequence ID" value="GAA1223101.1"/>
    <property type="molecule type" value="Genomic_DNA"/>
</dbReference>
<protein>
    <recommendedName>
        <fullName evidence="2">DUF397 domain-containing protein</fullName>
    </recommendedName>
</protein>
<dbReference type="RefSeq" id="WP_344439970.1">
    <property type="nucleotide sequence ID" value="NZ_BAAALF010000011.1"/>
</dbReference>
<feature type="domain" description="DUF397" evidence="2">
    <location>
        <begin position="9"/>
        <end position="62"/>
    </location>
</feature>
<sequence length="69" mass="7236">MTHPDLSAASWFKSSHSQNGGSCVEVAPDFPGLVPVRDSKDPHGAALVFPAAHWQAFVTGVRTGTFGTV</sequence>
<evidence type="ECO:0000313" key="4">
    <source>
        <dbReference type="Proteomes" id="UP001500037"/>
    </source>
</evidence>
<comment type="caution">
    <text evidence="3">The sequence shown here is derived from an EMBL/GenBank/DDBJ whole genome shotgun (WGS) entry which is preliminary data.</text>
</comment>
<keyword evidence="4" id="KW-1185">Reference proteome</keyword>
<proteinExistence type="predicted"/>
<feature type="compositionally biased region" description="Polar residues" evidence="1">
    <location>
        <begin position="12"/>
        <end position="21"/>
    </location>
</feature>
<organism evidence="3 4">
    <name type="scientific">Kitasatospora nipponensis</name>
    <dbReference type="NCBI Taxonomy" id="258049"/>
    <lineage>
        <taxon>Bacteria</taxon>
        <taxon>Bacillati</taxon>
        <taxon>Actinomycetota</taxon>
        <taxon>Actinomycetes</taxon>
        <taxon>Kitasatosporales</taxon>
        <taxon>Streptomycetaceae</taxon>
        <taxon>Kitasatospora</taxon>
    </lineage>
</organism>
<evidence type="ECO:0000256" key="1">
    <source>
        <dbReference type="SAM" id="MobiDB-lite"/>
    </source>
</evidence>
<dbReference type="InterPro" id="IPR007278">
    <property type="entry name" value="DUF397"/>
</dbReference>
<name>A0ABN1VU50_9ACTN</name>
<feature type="region of interest" description="Disordered" evidence="1">
    <location>
        <begin position="1"/>
        <end position="21"/>
    </location>
</feature>
<reference evidence="3 4" key="1">
    <citation type="journal article" date="2019" name="Int. J. Syst. Evol. Microbiol.">
        <title>The Global Catalogue of Microorganisms (GCM) 10K type strain sequencing project: providing services to taxonomists for standard genome sequencing and annotation.</title>
        <authorList>
            <consortium name="The Broad Institute Genomics Platform"/>
            <consortium name="The Broad Institute Genome Sequencing Center for Infectious Disease"/>
            <person name="Wu L."/>
            <person name="Ma J."/>
        </authorList>
    </citation>
    <scope>NUCLEOTIDE SEQUENCE [LARGE SCALE GENOMIC DNA]</scope>
    <source>
        <strain evidence="3 4">JCM 13004</strain>
    </source>
</reference>
<dbReference type="Pfam" id="PF04149">
    <property type="entry name" value="DUF397"/>
    <property type="match status" value="1"/>
</dbReference>
<accession>A0ABN1VU50</accession>
<evidence type="ECO:0000259" key="2">
    <source>
        <dbReference type="Pfam" id="PF04149"/>
    </source>
</evidence>
<gene>
    <name evidence="3" type="ORF">GCM10009665_11740</name>
</gene>
<evidence type="ECO:0000313" key="3">
    <source>
        <dbReference type="EMBL" id="GAA1223101.1"/>
    </source>
</evidence>
<dbReference type="Proteomes" id="UP001500037">
    <property type="component" value="Unassembled WGS sequence"/>
</dbReference>